<feature type="compositionally biased region" description="Polar residues" evidence="1">
    <location>
        <begin position="314"/>
        <end position="328"/>
    </location>
</feature>
<dbReference type="WBParaSite" id="GPLIN_000818100">
    <property type="protein sequence ID" value="GPLIN_000818100"/>
    <property type="gene ID" value="GPLIN_000818100"/>
</dbReference>
<protein>
    <submittedName>
        <fullName evidence="3">Death domain-containing protein</fullName>
    </submittedName>
</protein>
<dbReference type="Gene3D" id="1.10.533.10">
    <property type="entry name" value="Death Domain, Fas"/>
    <property type="match status" value="1"/>
</dbReference>
<feature type="region of interest" description="Disordered" evidence="1">
    <location>
        <begin position="1"/>
        <end position="28"/>
    </location>
</feature>
<dbReference type="AlphaFoldDB" id="A0A183C5N6"/>
<reference evidence="2" key="2">
    <citation type="submission" date="2014-05" db="EMBL/GenBank/DDBJ databases">
        <title>The genome and life-stage specific transcriptomes of Globodera pallida elucidate key aspects of plant parasitism by a cyst nematode.</title>
        <authorList>
            <person name="Cotton J.A."/>
            <person name="Lilley C.J."/>
            <person name="Jones L.M."/>
            <person name="Kikuchi T."/>
            <person name="Reid A.J."/>
            <person name="Thorpe P."/>
            <person name="Tsai I.J."/>
            <person name="Beasley H."/>
            <person name="Blok V."/>
            <person name="Cock P.J.A."/>
            <person name="Van den Akker S.E."/>
            <person name="Holroyd N."/>
            <person name="Hunt M."/>
            <person name="Mantelin S."/>
            <person name="Naghra H."/>
            <person name="Pain A."/>
            <person name="Palomares-Rius J.E."/>
            <person name="Zarowiecki M."/>
            <person name="Berriman M."/>
            <person name="Jones J.T."/>
            <person name="Urwin P.E."/>
        </authorList>
    </citation>
    <scope>NUCLEOTIDE SEQUENCE [LARGE SCALE GENOMIC DNA]</scope>
    <source>
        <strain evidence="2">Lindley</strain>
    </source>
</reference>
<reference evidence="2" key="1">
    <citation type="submission" date="2013-12" db="EMBL/GenBank/DDBJ databases">
        <authorList>
            <person name="Aslett M."/>
        </authorList>
    </citation>
    <scope>NUCLEOTIDE SEQUENCE [LARGE SCALE GENOMIC DNA]</scope>
    <source>
        <strain evidence="2">Lindley</strain>
    </source>
</reference>
<name>A0A183C5N6_GLOPA</name>
<dbReference type="InterPro" id="IPR011029">
    <property type="entry name" value="DEATH-like_dom_sf"/>
</dbReference>
<dbReference type="Proteomes" id="UP000050741">
    <property type="component" value="Unassembled WGS sequence"/>
</dbReference>
<accession>A0A183C5N6</accession>
<sequence length="413" mass="46757">MDDAAQDDSRTVTIALDSPSGDQKSDAQEQLIISEEQQNGKVVDFLTICPPPSPSDLLSVWRSNGIEMSAVRVRHLRGDMAQLLELRLNPPSCGSMRNWEFVAAHLGLDIEEIVQMRRTKSPMCALIHRFGDEPLHKLLKLIGEAGRIDVLISVRHFATKQHGEIPFCSSQNHPPMCSNSNRPKFVFLILFPTLLLPPSTFSSSSIPLSVSVRCSSHSMEMFVQFREPFHGRLKTRPNGLCFVNGRGRSRVGLRLPLDDAHRRRCAIVRRETEFVAIVDLEMNTNVVTAEDNAYFVRCPIDTETDKDETEENKQNPSRKVTSSSTLAPQETEREMRIWEGREAEELLRLGLEFGRNAFPLRLRKCAVFSPSSSDGQHRVRAVQISDEVERPHVPFHSEIPSEWMSTQLRRPAI</sequence>
<evidence type="ECO:0000313" key="2">
    <source>
        <dbReference type="Proteomes" id="UP000050741"/>
    </source>
</evidence>
<dbReference type="SUPFAM" id="SSF47986">
    <property type="entry name" value="DEATH domain"/>
    <property type="match status" value="1"/>
</dbReference>
<evidence type="ECO:0000313" key="3">
    <source>
        <dbReference type="WBParaSite" id="GPLIN_000818100"/>
    </source>
</evidence>
<proteinExistence type="predicted"/>
<feature type="region of interest" description="Disordered" evidence="1">
    <location>
        <begin position="302"/>
        <end position="332"/>
    </location>
</feature>
<evidence type="ECO:0000256" key="1">
    <source>
        <dbReference type="SAM" id="MobiDB-lite"/>
    </source>
</evidence>
<reference evidence="3" key="3">
    <citation type="submission" date="2016-06" db="UniProtKB">
        <authorList>
            <consortium name="WormBaseParasite"/>
        </authorList>
    </citation>
    <scope>IDENTIFICATION</scope>
</reference>
<keyword evidence="2" id="KW-1185">Reference proteome</keyword>
<organism evidence="2 3">
    <name type="scientific">Globodera pallida</name>
    <name type="common">Potato cyst nematode worm</name>
    <name type="synonym">Heterodera pallida</name>
    <dbReference type="NCBI Taxonomy" id="36090"/>
    <lineage>
        <taxon>Eukaryota</taxon>
        <taxon>Metazoa</taxon>
        <taxon>Ecdysozoa</taxon>
        <taxon>Nematoda</taxon>
        <taxon>Chromadorea</taxon>
        <taxon>Rhabditida</taxon>
        <taxon>Tylenchina</taxon>
        <taxon>Tylenchomorpha</taxon>
        <taxon>Tylenchoidea</taxon>
        <taxon>Heteroderidae</taxon>
        <taxon>Heteroderinae</taxon>
        <taxon>Globodera</taxon>
    </lineage>
</organism>